<proteinExistence type="inferred from homology"/>
<comment type="caution">
    <text evidence="8">The sequence shown here is derived from an EMBL/GenBank/DDBJ whole genome shotgun (WGS) entry which is preliminary data.</text>
</comment>
<keyword evidence="9" id="KW-1185">Reference proteome</keyword>
<sequence length="175" mass="18165">MTTTTAPARTAAVSTLPTDLGLLVLRLTVGLTMAVHGSQKLFGWFDGAGLDRTSKFFASQGYPASDFFAVVAGVTEGFGGLALAIGFLTPLAAAAILGTLLNALAVRWGGGFFAPKGVEYELLLIFSTVTIALAGPGRFAVDSLLPYLRPYRLVYGIASIALALITAGVVLLIRN</sequence>
<organism evidence="8 9">
    <name type="scientific">Nocardia xishanensis</name>
    <dbReference type="NCBI Taxonomy" id="238964"/>
    <lineage>
        <taxon>Bacteria</taxon>
        <taxon>Bacillati</taxon>
        <taxon>Actinomycetota</taxon>
        <taxon>Actinomycetes</taxon>
        <taxon>Mycobacteriales</taxon>
        <taxon>Nocardiaceae</taxon>
        <taxon>Nocardia</taxon>
    </lineage>
</organism>
<evidence type="ECO:0000256" key="2">
    <source>
        <dbReference type="ARBA" id="ARBA00006679"/>
    </source>
</evidence>
<gene>
    <name evidence="8" type="ORF">ACH49W_20130</name>
</gene>
<evidence type="ECO:0000256" key="7">
    <source>
        <dbReference type="SAM" id="Phobius"/>
    </source>
</evidence>
<reference evidence="8 9" key="1">
    <citation type="submission" date="2024-10" db="EMBL/GenBank/DDBJ databases">
        <title>The Natural Products Discovery Center: Release of the First 8490 Sequenced Strains for Exploring Actinobacteria Biosynthetic Diversity.</title>
        <authorList>
            <person name="Kalkreuter E."/>
            <person name="Kautsar S.A."/>
            <person name="Yang D."/>
            <person name="Bader C.D."/>
            <person name="Teijaro C.N."/>
            <person name="Fluegel L."/>
            <person name="Davis C.M."/>
            <person name="Simpson J.R."/>
            <person name="Lauterbach L."/>
            <person name="Steele A.D."/>
            <person name="Gui C."/>
            <person name="Meng S."/>
            <person name="Li G."/>
            <person name="Viehrig K."/>
            <person name="Ye F."/>
            <person name="Su P."/>
            <person name="Kiefer A.F."/>
            <person name="Nichols A."/>
            <person name="Cepeda A.J."/>
            <person name="Yan W."/>
            <person name="Fan B."/>
            <person name="Jiang Y."/>
            <person name="Adhikari A."/>
            <person name="Zheng C.-J."/>
            <person name="Schuster L."/>
            <person name="Cowan T.M."/>
            <person name="Smanski M.J."/>
            <person name="Chevrette M.G."/>
            <person name="De Carvalho L.P.S."/>
            <person name="Shen B."/>
        </authorList>
    </citation>
    <scope>NUCLEOTIDE SEQUENCE [LARGE SCALE GENOMIC DNA]</scope>
    <source>
        <strain evidence="8 9">NPDC019275</strain>
    </source>
</reference>
<dbReference type="Pfam" id="PF07681">
    <property type="entry name" value="DoxX"/>
    <property type="match status" value="1"/>
</dbReference>
<dbReference type="EMBL" id="JBIRYO010000012">
    <property type="protein sequence ID" value="MFI2475686.1"/>
    <property type="molecule type" value="Genomic_DNA"/>
</dbReference>
<keyword evidence="4 7" id="KW-0812">Transmembrane</keyword>
<evidence type="ECO:0000256" key="1">
    <source>
        <dbReference type="ARBA" id="ARBA00004651"/>
    </source>
</evidence>
<evidence type="ECO:0000256" key="3">
    <source>
        <dbReference type="ARBA" id="ARBA00022475"/>
    </source>
</evidence>
<keyword evidence="3" id="KW-1003">Cell membrane</keyword>
<comment type="similarity">
    <text evidence="2">Belongs to the DoxX family.</text>
</comment>
<feature type="transmembrane region" description="Helical" evidence="7">
    <location>
        <begin position="78"/>
        <end position="101"/>
    </location>
</feature>
<dbReference type="PANTHER" id="PTHR33452:SF1">
    <property type="entry name" value="INNER MEMBRANE PROTEIN YPHA-RELATED"/>
    <property type="match status" value="1"/>
</dbReference>
<protein>
    <submittedName>
        <fullName evidence="8">DoxX family protein</fullName>
    </submittedName>
</protein>
<dbReference type="PANTHER" id="PTHR33452">
    <property type="entry name" value="OXIDOREDUCTASE CATD-RELATED"/>
    <property type="match status" value="1"/>
</dbReference>
<evidence type="ECO:0000256" key="6">
    <source>
        <dbReference type="ARBA" id="ARBA00023136"/>
    </source>
</evidence>
<dbReference type="InterPro" id="IPR051907">
    <property type="entry name" value="DoxX-like_oxidoreductase"/>
</dbReference>
<evidence type="ECO:0000313" key="9">
    <source>
        <dbReference type="Proteomes" id="UP001611415"/>
    </source>
</evidence>
<dbReference type="InterPro" id="IPR032808">
    <property type="entry name" value="DoxX"/>
</dbReference>
<feature type="transmembrane region" description="Helical" evidence="7">
    <location>
        <begin position="153"/>
        <end position="173"/>
    </location>
</feature>
<accession>A0ABW7X3K7</accession>
<comment type="subcellular location">
    <subcellularLocation>
        <location evidence="1">Cell membrane</location>
        <topology evidence="1">Multi-pass membrane protein</topology>
    </subcellularLocation>
</comment>
<keyword evidence="6 7" id="KW-0472">Membrane</keyword>
<evidence type="ECO:0000313" key="8">
    <source>
        <dbReference type="EMBL" id="MFI2475686.1"/>
    </source>
</evidence>
<keyword evidence="5 7" id="KW-1133">Transmembrane helix</keyword>
<feature type="transmembrane region" description="Helical" evidence="7">
    <location>
        <begin position="122"/>
        <end position="141"/>
    </location>
</feature>
<evidence type="ECO:0000256" key="5">
    <source>
        <dbReference type="ARBA" id="ARBA00022989"/>
    </source>
</evidence>
<dbReference type="Proteomes" id="UP001611415">
    <property type="component" value="Unassembled WGS sequence"/>
</dbReference>
<dbReference type="RefSeq" id="WP_397093134.1">
    <property type="nucleotide sequence ID" value="NZ_JBIRYO010000012.1"/>
</dbReference>
<evidence type="ECO:0000256" key="4">
    <source>
        <dbReference type="ARBA" id="ARBA00022692"/>
    </source>
</evidence>
<name>A0ABW7X3K7_9NOCA</name>